<dbReference type="InterPro" id="IPR003481">
    <property type="entry name" value="FliD_N"/>
</dbReference>
<comment type="subcellular location">
    <subcellularLocation>
        <location evidence="5">Secreted</location>
    </subcellularLocation>
    <subcellularLocation>
        <location evidence="5">Bacterial flagellum</location>
    </subcellularLocation>
</comment>
<feature type="domain" description="Flagellar hook-associated protein 2 C-terminal" evidence="7">
    <location>
        <begin position="220"/>
        <end position="466"/>
    </location>
</feature>
<dbReference type="EMBL" id="LEOY01000002">
    <property type="protein sequence ID" value="RBR31784.1"/>
    <property type="molecule type" value="Genomic_DNA"/>
</dbReference>
<dbReference type="Pfam" id="PF02465">
    <property type="entry name" value="FliD_N"/>
    <property type="match status" value="1"/>
</dbReference>
<name>A0A366SIX9_9ENTE</name>
<dbReference type="GO" id="GO:0005576">
    <property type="term" value="C:extracellular region"/>
    <property type="evidence" value="ECO:0007669"/>
    <property type="project" value="UniProtKB-SubCell"/>
</dbReference>
<comment type="function">
    <text evidence="5">Required for morphogenesis and for the elongation of the flagellar filament by facilitating polymerization of the flagellin monomers at the tip of growing filament. Forms a capping structure, which prevents flagellin subunits (transported through the central channel of the flagellum) from leaking out without polymerization at the distal end.</text>
</comment>
<evidence type="ECO:0000256" key="4">
    <source>
        <dbReference type="ARBA" id="ARBA00023143"/>
    </source>
</evidence>
<feature type="domain" description="Flagellar hook-associated protein 2 N-terminal" evidence="6">
    <location>
        <begin position="23"/>
        <end position="112"/>
    </location>
</feature>
<dbReference type="Pfam" id="PF07195">
    <property type="entry name" value="FliD_C"/>
    <property type="match status" value="1"/>
</dbReference>
<evidence type="ECO:0000259" key="7">
    <source>
        <dbReference type="Pfam" id="PF07195"/>
    </source>
</evidence>
<dbReference type="GO" id="GO:0009424">
    <property type="term" value="C:bacterial-type flagellum hook"/>
    <property type="evidence" value="ECO:0007669"/>
    <property type="project" value="UniProtKB-UniRule"/>
</dbReference>
<dbReference type="Proteomes" id="UP000252800">
    <property type="component" value="Unassembled WGS sequence"/>
</dbReference>
<comment type="similarity">
    <text evidence="1 5">Belongs to the FliD family.</text>
</comment>
<comment type="subunit">
    <text evidence="2 5">Homopentamer.</text>
</comment>
<reference evidence="8 9" key="1">
    <citation type="submission" date="2015-06" db="EMBL/GenBank/DDBJ databases">
        <title>The Genome Sequence of Enterococcus cecorum 170AEA1.</title>
        <authorList>
            <consortium name="The Broad Institute Genomics Platform"/>
            <consortium name="The Broad Institute Genome Sequencing Center for Infectious Disease"/>
            <person name="Earl A.M."/>
            <person name="Van Tyne D."/>
            <person name="Lebreton F."/>
            <person name="Saavedra J.T."/>
            <person name="Gilmore M.S."/>
            <person name="Manson McGuire A."/>
            <person name="Clock S."/>
            <person name="Crupain M."/>
            <person name="Rangan U."/>
            <person name="Young S."/>
            <person name="Abouelleil A."/>
            <person name="Cao P."/>
            <person name="Chapman S.B."/>
            <person name="Griggs A."/>
            <person name="Priest M."/>
            <person name="Shea T."/>
            <person name="Wortman J."/>
            <person name="Nusbaum C."/>
            <person name="Birren B."/>
        </authorList>
    </citation>
    <scope>NUCLEOTIDE SEQUENCE [LARGE SCALE GENOMIC DNA]</scope>
    <source>
        <strain evidence="8 9">170AEA1</strain>
    </source>
</reference>
<dbReference type="PANTHER" id="PTHR30288">
    <property type="entry name" value="FLAGELLAR CAP/ASSEMBLY PROTEIN FLID"/>
    <property type="match status" value="1"/>
</dbReference>
<organism evidence="8 9">
    <name type="scientific">Enterococcus cecorum</name>
    <dbReference type="NCBI Taxonomy" id="44008"/>
    <lineage>
        <taxon>Bacteria</taxon>
        <taxon>Bacillati</taxon>
        <taxon>Bacillota</taxon>
        <taxon>Bacilli</taxon>
        <taxon>Lactobacillales</taxon>
        <taxon>Enterococcaceae</taxon>
        <taxon>Enterococcus</taxon>
    </lineage>
</organism>
<accession>A0A366SIX9</accession>
<dbReference type="GO" id="GO:0071973">
    <property type="term" value="P:bacterial-type flagellum-dependent cell motility"/>
    <property type="evidence" value="ECO:0007669"/>
    <property type="project" value="TreeGrafter"/>
</dbReference>
<evidence type="ECO:0000256" key="3">
    <source>
        <dbReference type="ARBA" id="ARBA00023054"/>
    </source>
</evidence>
<dbReference type="InterPro" id="IPR010810">
    <property type="entry name" value="Flagellin_hook_IN_motif"/>
</dbReference>
<dbReference type="GO" id="GO:0007155">
    <property type="term" value="P:cell adhesion"/>
    <property type="evidence" value="ECO:0007669"/>
    <property type="project" value="InterPro"/>
</dbReference>
<dbReference type="AlphaFoldDB" id="A0A366SIX9"/>
<keyword evidence="4 5" id="KW-0975">Bacterial flagellum</keyword>
<evidence type="ECO:0000313" key="9">
    <source>
        <dbReference type="Proteomes" id="UP000252800"/>
    </source>
</evidence>
<evidence type="ECO:0000259" key="6">
    <source>
        <dbReference type="Pfam" id="PF02465"/>
    </source>
</evidence>
<evidence type="ECO:0000256" key="5">
    <source>
        <dbReference type="RuleBase" id="RU362066"/>
    </source>
</evidence>
<dbReference type="RefSeq" id="WP_113783632.1">
    <property type="nucleotide sequence ID" value="NZ_KZ845739.1"/>
</dbReference>
<dbReference type="InterPro" id="IPR010809">
    <property type="entry name" value="FliD_C"/>
</dbReference>
<dbReference type="Gene3D" id="3.30.70.2120">
    <property type="match status" value="1"/>
</dbReference>
<dbReference type="InterPro" id="IPR040026">
    <property type="entry name" value="FliD"/>
</dbReference>
<dbReference type="GO" id="GO:0009421">
    <property type="term" value="C:bacterial-type flagellum filament cap"/>
    <property type="evidence" value="ECO:0007669"/>
    <property type="project" value="InterPro"/>
</dbReference>
<keyword evidence="5" id="KW-0964">Secreted</keyword>
<sequence length="484" mass="51694">MASITSSSGVSSTLGSYSGIGSDQIDKLIEAESVPKLRAQAKVSTIEAQKSAYSDVRSRLSNLLNKLKDLTNPDTYTTKKVSSSDETIATISGDSQSIAGTYDVKLSRLATTTRLVGSQVNTDSKQALNQSGTLTINSSKLDSSGHAKTFDFSITAEDSLATIATKINKQSTESGVSAVVMDGRLVLSNTETGAKNLSVVDNAIADQLGLSSTKAQTQAGQDAQFSINGIDMTSSSNTVSDKIDGVSITLKQVTTGDNSVRLGLENDNDKIVTAVKDFVAQYNSTYSFIDDSIDVGTPTTSTDTTSTNKQGALVGDSLMMRLQSQLRSLGTANPADSTLKINQIGISIDKSGTMSLDETKLKKALTDNPNAVQEFFNGKEADTTAGTPETKGYADKLQDLLNNYLEDSVGANGQTNRGLLKSRTDSFESLIKDLNKQISRFDEQLTAKRTYYVNMFTKLDTAMMQAEEQMNYFLSQAGVSTSNK</sequence>
<comment type="caution">
    <text evidence="8">The sequence shown here is derived from an EMBL/GenBank/DDBJ whole genome shotgun (WGS) entry which is preliminary data.</text>
</comment>
<keyword evidence="3" id="KW-0175">Coiled coil</keyword>
<gene>
    <name evidence="8" type="ORF">EB18_00207</name>
</gene>
<protein>
    <recommendedName>
        <fullName evidence="5">Flagellar hook-associated protein 2</fullName>
        <shortName evidence="5">HAP2</shortName>
    </recommendedName>
    <alternativeName>
        <fullName evidence="5">Flagellar cap protein</fullName>
    </alternativeName>
</protein>
<proteinExistence type="inferred from homology"/>
<evidence type="ECO:0000256" key="1">
    <source>
        <dbReference type="ARBA" id="ARBA00009764"/>
    </source>
</evidence>
<dbReference type="PANTHER" id="PTHR30288:SF0">
    <property type="entry name" value="FLAGELLAR HOOK-ASSOCIATED PROTEIN 2"/>
    <property type="match status" value="1"/>
</dbReference>
<dbReference type="Pfam" id="PF07196">
    <property type="entry name" value="Flagellin_IN"/>
    <property type="match status" value="1"/>
</dbReference>
<evidence type="ECO:0000313" key="8">
    <source>
        <dbReference type="EMBL" id="RBR31784.1"/>
    </source>
</evidence>
<evidence type="ECO:0000256" key="2">
    <source>
        <dbReference type="ARBA" id="ARBA00011255"/>
    </source>
</evidence>